<sequence>MFVFSFLEEDNLFLLFYCPYVLCETVFSLLYCYSLRICLILCDNNSVTESMTILELTHCIYGNSISATLLQHVIEI</sequence>
<evidence type="ECO:0000256" key="1">
    <source>
        <dbReference type="SAM" id="Phobius"/>
    </source>
</evidence>
<keyword evidence="1" id="KW-1133">Transmembrane helix</keyword>
<dbReference type="EMBL" id="GGEC01039168">
    <property type="protein sequence ID" value="MBX19652.1"/>
    <property type="molecule type" value="Transcribed_RNA"/>
</dbReference>
<dbReference type="AlphaFoldDB" id="A0A2P2LNU9"/>
<proteinExistence type="predicted"/>
<accession>A0A2P2LNU9</accession>
<feature type="transmembrane region" description="Helical" evidence="1">
    <location>
        <begin position="12"/>
        <end position="33"/>
    </location>
</feature>
<dbReference type="EMBL" id="GGEC01039164">
    <property type="protein sequence ID" value="MBX19648.1"/>
    <property type="molecule type" value="Transcribed_RNA"/>
</dbReference>
<organism evidence="2">
    <name type="scientific">Rhizophora mucronata</name>
    <name type="common">Asiatic mangrove</name>
    <dbReference type="NCBI Taxonomy" id="61149"/>
    <lineage>
        <taxon>Eukaryota</taxon>
        <taxon>Viridiplantae</taxon>
        <taxon>Streptophyta</taxon>
        <taxon>Embryophyta</taxon>
        <taxon>Tracheophyta</taxon>
        <taxon>Spermatophyta</taxon>
        <taxon>Magnoliopsida</taxon>
        <taxon>eudicotyledons</taxon>
        <taxon>Gunneridae</taxon>
        <taxon>Pentapetalae</taxon>
        <taxon>rosids</taxon>
        <taxon>fabids</taxon>
        <taxon>Malpighiales</taxon>
        <taxon>Rhizophoraceae</taxon>
        <taxon>Rhizophora</taxon>
    </lineage>
</organism>
<reference evidence="2" key="1">
    <citation type="submission" date="2018-02" db="EMBL/GenBank/DDBJ databases">
        <title>Rhizophora mucronata_Transcriptome.</title>
        <authorList>
            <person name="Meera S.P."/>
            <person name="Sreeshan A."/>
            <person name="Augustine A."/>
        </authorList>
    </citation>
    <scope>NUCLEOTIDE SEQUENCE</scope>
    <source>
        <tissue evidence="2">Leaf</tissue>
    </source>
</reference>
<keyword evidence="1" id="KW-0812">Transmembrane</keyword>
<evidence type="ECO:0000313" key="2">
    <source>
        <dbReference type="EMBL" id="MBX19648.1"/>
    </source>
</evidence>
<keyword evidence="1" id="KW-0472">Membrane</keyword>
<name>A0A2P2LNU9_RHIMU</name>
<protein>
    <submittedName>
        <fullName evidence="2">Protein C14orf111</fullName>
    </submittedName>
</protein>